<accession>A0ABV6E3C6</accession>
<evidence type="ECO:0000256" key="2">
    <source>
        <dbReference type="SAM" id="SignalP"/>
    </source>
</evidence>
<gene>
    <name evidence="5" type="ORF">ACFFJG_13480</name>
</gene>
<evidence type="ECO:0000313" key="5">
    <source>
        <dbReference type="EMBL" id="MFC0223494.1"/>
    </source>
</evidence>
<keyword evidence="2" id="KW-0732">Signal</keyword>
<feature type="compositionally biased region" description="Low complexity" evidence="1">
    <location>
        <begin position="435"/>
        <end position="453"/>
    </location>
</feature>
<dbReference type="InterPro" id="IPR005693">
    <property type="entry name" value="Mce"/>
</dbReference>
<evidence type="ECO:0000259" key="3">
    <source>
        <dbReference type="Pfam" id="PF02470"/>
    </source>
</evidence>
<dbReference type="InterPro" id="IPR024516">
    <property type="entry name" value="Mce_C"/>
</dbReference>
<organism evidence="5 6">
    <name type="scientific">Nocardioides zeicaulis</name>
    <dbReference type="NCBI Taxonomy" id="1776857"/>
    <lineage>
        <taxon>Bacteria</taxon>
        <taxon>Bacillati</taxon>
        <taxon>Actinomycetota</taxon>
        <taxon>Actinomycetes</taxon>
        <taxon>Propionibacteriales</taxon>
        <taxon>Nocardioidaceae</taxon>
        <taxon>Nocardioides</taxon>
    </lineage>
</organism>
<comment type="caution">
    <text evidence="5">The sequence shown here is derived from an EMBL/GenBank/DDBJ whole genome shotgun (WGS) entry which is preliminary data.</text>
</comment>
<dbReference type="PANTHER" id="PTHR33371:SF15">
    <property type="entry name" value="LIPOPROTEIN LPRN"/>
    <property type="match status" value="1"/>
</dbReference>
<reference evidence="5 6" key="1">
    <citation type="submission" date="2024-09" db="EMBL/GenBank/DDBJ databases">
        <authorList>
            <person name="Sun Q."/>
            <person name="Mori K."/>
        </authorList>
    </citation>
    <scope>NUCLEOTIDE SEQUENCE [LARGE SCALE GENOMIC DNA]</scope>
    <source>
        <strain evidence="5 6">CCM 8654</strain>
    </source>
</reference>
<feature type="domain" description="Mammalian cell entry C-terminal" evidence="4">
    <location>
        <begin position="120"/>
        <end position="290"/>
    </location>
</feature>
<sequence length="484" mass="50901">MKRLAMLVTGVVLAVVTSACDASVYDLPLPGGPDVGEDPLTVQVEFADVLDLVPQSTVKVDDVSVGRVSAIDLQGYQALVTLQLRRDVDLPDNAVAELRQTSLLGEKFVELSAPEEGASPNLLADGDTIPIERAGRNPEVEEVLGALSLLLNGGGVAQLRTITQELNDALGGREDSARSVLRQLRAFTGQLDENKADIVDAIEKLNRLAVAAEKQLPTIDEALEELPSALDSIDRQRDDLVEMLKALDQLSSVAVDVIKESKDATITSLQRLDPVLTQLAASGDDFTNAFSVFLTYPFVDEVVGRDPQVARNLHMGDYTNLSITLDVDLTAIPTTIPTTLPTEACIPLSQLPQDGPLPDTSKLCKDALDAINACLDGLRRGDATACLGLPGSVISVVCQQYPVPGLCSTGGTPTALPTLPTELPSTLPTLPPLPTISIPGLPRPGAGDSSPPGSGRGRGPTVAQLSEAYDPALVSLLVAGLVTR</sequence>
<dbReference type="PROSITE" id="PS51257">
    <property type="entry name" value="PROKAR_LIPOPROTEIN"/>
    <property type="match status" value="1"/>
</dbReference>
<dbReference type="RefSeq" id="WP_378519238.1">
    <property type="nucleotide sequence ID" value="NZ_CBCSDI010000004.1"/>
</dbReference>
<dbReference type="Pfam" id="PF02470">
    <property type="entry name" value="MlaD"/>
    <property type="match status" value="1"/>
</dbReference>
<dbReference type="Proteomes" id="UP001589698">
    <property type="component" value="Unassembled WGS sequence"/>
</dbReference>
<feature type="region of interest" description="Disordered" evidence="1">
    <location>
        <begin position="432"/>
        <end position="464"/>
    </location>
</feature>
<dbReference type="NCBIfam" id="TIGR00996">
    <property type="entry name" value="Mtu_fam_mce"/>
    <property type="match status" value="1"/>
</dbReference>
<feature type="chain" id="PRO_5047341439" evidence="2">
    <location>
        <begin position="23"/>
        <end position="484"/>
    </location>
</feature>
<feature type="signal peptide" evidence="2">
    <location>
        <begin position="1"/>
        <end position="22"/>
    </location>
</feature>
<dbReference type="EMBL" id="JBHLXH010000001">
    <property type="protein sequence ID" value="MFC0223494.1"/>
    <property type="molecule type" value="Genomic_DNA"/>
</dbReference>
<dbReference type="PANTHER" id="PTHR33371">
    <property type="entry name" value="INTERMEMBRANE PHOSPHOLIPID TRANSPORT SYSTEM BINDING PROTEIN MLAD-RELATED"/>
    <property type="match status" value="1"/>
</dbReference>
<dbReference type="Pfam" id="PF11887">
    <property type="entry name" value="Mce4_CUP1"/>
    <property type="match status" value="1"/>
</dbReference>
<proteinExistence type="predicted"/>
<name>A0ABV6E3C6_9ACTN</name>
<dbReference type="InterPro" id="IPR003399">
    <property type="entry name" value="Mce/MlaD"/>
</dbReference>
<keyword evidence="6" id="KW-1185">Reference proteome</keyword>
<evidence type="ECO:0000256" key="1">
    <source>
        <dbReference type="SAM" id="MobiDB-lite"/>
    </source>
</evidence>
<feature type="domain" description="Mce/MlaD" evidence="3">
    <location>
        <begin position="39"/>
        <end position="113"/>
    </location>
</feature>
<evidence type="ECO:0000313" key="6">
    <source>
        <dbReference type="Proteomes" id="UP001589698"/>
    </source>
</evidence>
<dbReference type="InterPro" id="IPR052336">
    <property type="entry name" value="MlaD_Phospholipid_Transporter"/>
</dbReference>
<protein>
    <submittedName>
        <fullName evidence="5">MCE family protein</fullName>
    </submittedName>
</protein>
<evidence type="ECO:0000259" key="4">
    <source>
        <dbReference type="Pfam" id="PF11887"/>
    </source>
</evidence>